<dbReference type="FunFam" id="3.90.15.10:FF:000001">
    <property type="entry name" value="DNA topoisomerase I"/>
    <property type="match status" value="1"/>
</dbReference>
<evidence type="ECO:0000256" key="7">
    <source>
        <dbReference type="RuleBase" id="RU365101"/>
    </source>
</evidence>
<proteinExistence type="inferred from homology"/>
<dbReference type="GO" id="GO:0006260">
    <property type="term" value="P:DNA replication"/>
    <property type="evidence" value="ECO:0007669"/>
    <property type="project" value="TreeGrafter"/>
</dbReference>
<gene>
    <name evidence="11" type="ORF">DPMN_175422</name>
</gene>
<dbReference type="SUPFAM" id="SSF56741">
    <property type="entry name" value="Eukaryotic DNA topoisomerase I, N-terminal DNA-binding fragment"/>
    <property type="match status" value="1"/>
</dbReference>
<dbReference type="PROSITE" id="PS00176">
    <property type="entry name" value="TOPO_IB_1"/>
    <property type="match status" value="1"/>
</dbReference>
<dbReference type="SUPFAM" id="SSF46596">
    <property type="entry name" value="Eukaryotic DNA topoisomerase I, dispensable insert domain"/>
    <property type="match status" value="1"/>
</dbReference>
<feature type="compositionally biased region" description="Basic and acidic residues" evidence="9">
    <location>
        <begin position="299"/>
        <end position="323"/>
    </location>
</feature>
<dbReference type="PANTHER" id="PTHR10290:SF3">
    <property type="entry name" value="DNA TOPOISOMERASE 1"/>
    <property type="match status" value="1"/>
</dbReference>
<keyword evidence="5 6" id="KW-0413">Isomerase</keyword>
<evidence type="ECO:0000256" key="6">
    <source>
        <dbReference type="PROSITE-ProRule" id="PRU01382"/>
    </source>
</evidence>
<dbReference type="InterPro" id="IPR036202">
    <property type="entry name" value="TopoI_DNA-bd_euk_N_sf"/>
</dbReference>
<dbReference type="PANTHER" id="PTHR10290">
    <property type="entry name" value="DNA TOPOISOMERASE I"/>
    <property type="match status" value="1"/>
</dbReference>
<evidence type="ECO:0000313" key="12">
    <source>
        <dbReference type="Proteomes" id="UP000828390"/>
    </source>
</evidence>
<reference evidence="11" key="2">
    <citation type="submission" date="2020-11" db="EMBL/GenBank/DDBJ databases">
        <authorList>
            <person name="McCartney M.A."/>
            <person name="Auch B."/>
            <person name="Kono T."/>
            <person name="Mallez S."/>
            <person name="Becker A."/>
            <person name="Gohl D.M."/>
            <person name="Silverstein K.A.T."/>
            <person name="Koren S."/>
            <person name="Bechman K.B."/>
            <person name="Herman A."/>
            <person name="Abrahante J.E."/>
            <person name="Garbe J."/>
        </authorList>
    </citation>
    <scope>NUCLEOTIDE SEQUENCE</scope>
    <source>
        <strain evidence="11">Duluth1</strain>
        <tissue evidence="11">Whole animal</tissue>
    </source>
</reference>
<accession>A0A9D4IG13</accession>
<dbReference type="InterPro" id="IPR011010">
    <property type="entry name" value="DNA_brk_join_enz"/>
</dbReference>
<feature type="compositionally biased region" description="Basic and acidic residues" evidence="9">
    <location>
        <begin position="49"/>
        <end position="85"/>
    </location>
</feature>
<dbReference type="Gene3D" id="2.170.11.10">
    <property type="entry name" value="DNA Topoisomerase I, domain 2"/>
    <property type="match status" value="1"/>
</dbReference>
<dbReference type="InterPro" id="IPR051062">
    <property type="entry name" value="Topoisomerase_IB"/>
</dbReference>
<dbReference type="InterPro" id="IPR014711">
    <property type="entry name" value="TopoI_cat_a-hlx-sub_euk"/>
</dbReference>
<evidence type="ECO:0000256" key="2">
    <source>
        <dbReference type="ARBA" id="ARBA00006645"/>
    </source>
</evidence>
<evidence type="ECO:0000256" key="5">
    <source>
        <dbReference type="ARBA" id="ARBA00023235"/>
    </source>
</evidence>
<keyword evidence="3 6" id="KW-0799">Topoisomerase</keyword>
<dbReference type="InterPro" id="IPR013500">
    <property type="entry name" value="TopoI_cat_euk"/>
</dbReference>
<dbReference type="PRINTS" id="PR00416">
    <property type="entry name" value="EUTPISMRASEI"/>
</dbReference>
<sequence>MTEVDSDHGFRENEGAGDSVDSVESGKAVNGDDGILNHVDQNKQNGFPEEVKAGEHKQDGASSKSKEHRDKDRDHKHSSSSDKHKSSSSSDKHKHSSSSSRHHSSSSSSKHRDGHSSSSSSHKHGSSSSSSKHREGHSSSSKDKHSSSGHSSSKDKEGDKDKHRSSEKHGSSSSDKHKHSSSSSSKHSSDKPRDKEGENDKHNSSSKKENLDSDKEKERRERKEKERQERKERERKERKEKERQERKEKEQKERESQDKESLSVKKEPISPVKEKSSPVKPKIEPESEDEDDIPLSARLKQETDDIKPVKREKDLKPVKRERVESDDDDEDVPLSARMAQVKKVKKEKPTPTKPSPPSGKKRKAEPQDSDEDEKPLKKKKSKTAAKTTTPTSSPTKKKKGAKEEPQEVWKWWEEEKAEGGVKWTFLEHKGPVFAPEYEPLPDEIKFYYDGKVMRLSEETEEVATFYAKMLDHDYTTKEVFNNNFFKDWRKVMTAEEKEKIKDLKKCNFRDMCEYFKQESEKRKNRSKEEKLKLKEENAAKQEEYGFCIMDGHKEKIGNFRIEPPSLFRGRGEHPKQGMLKRRVQPEDVIINCSKDSKIPEPPKGHKWKKVQFDNEVTWLASWTENIQGQIKYIMLNPSSRLKGEKDWQKYETARRLHKCVDKIRANYQEDWKSKEMRVRQRAVAMYFIDKLALRAGNEKEEGETADTVGCCSLRVEHVSLHNEKDGKSNVVEFDFLGKDSIRYQNAVPVEKRVFKNLQMFMENKAPGDDLFDRLNTTILNKHLQDLMEGLTAKVFRTYNASRTLQEQLDLMTNDDDAVPAKMLSYNRANRAVAILCNHQRAAPKNFSKQMENMMSKIKDKRGQVKEAKKQLKEAKAAFKSEKTQKNKMVYEKKKKAYERLEEQLTKLEVQATDKDENKEIALGTSKLNYLDPRISVAWCKKWEVPIEKVYNKTQREKFRWAIDMATADFRF</sequence>
<dbReference type="InterPro" id="IPR014727">
    <property type="entry name" value="TopoI_cat_a/b-sub_euk"/>
</dbReference>
<comment type="caution">
    <text evidence="11">The sequence shown here is derived from an EMBL/GenBank/DDBJ whole genome shotgun (WGS) entry which is preliminary data.</text>
</comment>
<dbReference type="GO" id="GO:0005730">
    <property type="term" value="C:nucleolus"/>
    <property type="evidence" value="ECO:0007669"/>
    <property type="project" value="TreeGrafter"/>
</dbReference>
<dbReference type="InterPro" id="IPR013034">
    <property type="entry name" value="DNA_topo_DNA_db_N_dom1"/>
</dbReference>
<dbReference type="Gene3D" id="1.10.132.10">
    <property type="match status" value="1"/>
</dbReference>
<dbReference type="InterPro" id="IPR013499">
    <property type="entry name" value="TopoI_euk"/>
</dbReference>
<feature type="coiled-coil region" evidence="8">
    <location>
        <begin position="850"/>
        <end position="917"/>
    </location>
</feature>
<evidence type="ECO:0000256" key="8">
    <source>
        <dbReference type="SAM" id="Coils"/>
    </source>
</evidence>
<dbReference type="SMART" id="SM00435">
    <property type="entry name" value="TOPEUc"/>
    <property type="match status" value="1"/>
</dbReference>
<dbReference type="EC" id="5.6.2.1" evidence="7"/>
<dbReference type="Proteomes" id="UP000828390">
    <property type="component" value="Unassembled WGS sequence"/>
</dbReference>
<dbReference type="FunFam" id="1.10.10.41:FF:000001">
    <property type="entry name" value="DNA topoisomerase I"/>
    <property type="match status" value="1"/>
</dbReference>
<dbReference type="Pfam" id="PF01028">
    <property type="entry name" value="Topoisom_I"/>
    <property type="match status" value="1"/>
</dbReference>
<dbReference type="Pfam" id="PF02919">
    <property type="entry name" value="Topoisom_I_N"/>
    <property type="match status" value="1"/>
</dbReference>
<dbReference type="Gene3D" id="3.90.15.10">
    <property type="entry name" value="Topoisomerase I, Chain A, domain 3"/>
    <property type="match status" value="1"/>
</dbReference>
<evidence type="ECO:0000256" key="3">
    <source>
        <dbReference type="ARBA" id="ARBA00023029"/>
    </source>
</evidence>
<protein>
    <recommendedName>
        <fullName evidence="7">DNA topoisomerase I</fullName>
        <ecNumber evidence="7">5.6.2.1</ecNumber>
    </recommendedName>
    <alternativeName>
        <fullName evidence="7">DNA topoisomerase 1</fullName>
    </alternativeName>
</protein>
<dbReference type="InterPro" id="IPR001631">
    <property type="entry name" value="TopoI"/>
</dbReference>
<dbReference type="InterPro" id="IPR018521">
    <property type="entry name" value="TopoIB_AS"/>
</dbReference>
<feature type="coiled-coil region" evidence="8">
    <location>
        <begin position="516"/>
        <end position="544"/>
    </location>
</feature>
<dbReference type="GO" id="GO:0007059">
    <property type="term" value="P:chromosome segregation"/>
    <property type="evidence" value="ECO:0007669"/>
    <property type="project" value="TreeGrafter"/>
</dbReference>
<keyword evidence="4 6" id="KW-0238">DNA-binding</keyword>
<dbReference type="InterPro" id="IPR008336">
    <property type="entry name" value="TopoI_DNA-bd_euk"/>
</dbReference>
<keyword evidence="12" id="KW-1185">Reference proteome</keyword>
<evidence type="ECO:0000256" key="9">
    <source>
        <dbReference type="SAM" id="MobiDB-lite"/>
    </source>
</evidence>
<name>A0A9D4IG13_DREPO</name>
<comment type="similarity">
    <text evidence="2 6 7">Belongs to the type IB topoisomerase family.</text>
</comment>
<dbReference type="InterPro" id="IPR025834">
    <property type="entry name" value="TopoI_C_dom"/>
</dbReference>
<dbReference type="Pfam" id="PF14370">
    <property type="entry name" value="Topo_C_assoc"/>
    <property type="match status" value="1"/>
</dbReference>
<feature type="compositionally biased region" description="Low complexity" evidence="9">
    <location>
        <begin position="116"/>
        <end position="130"/>
    </location>
</feature>
<dbReference type="GO" id="GO:0005694">
    <property type="term" value="C:chromosome"/>
    <property type="evidence" value="ECO:0007669"/>
    <property type="project" value="InterPro"/>
</dbReference>
<dbReference type="InterPro" id="IPR013030">
    <property type="entry name" value="DNA_topo_DNA_db_N_dom2"/>
</dbReference>
<feature type="compositionally biased region" description="Basic and acidic residues" evidence="9">
    <location>
        <begin position="187"/>
        <end position="285"/>
    </location>
</feature>
<dbReference type="CDD" id="cd00659">
    <property type="entry name" value="Topo_IB_C"/>
    <property type="match status" value="1"/>
</dbReference>
<feature type="compositionally biased region" description="Basic and acidic residues" evidence="9">
    <location>
        <begin position="1"/>
        <end position="14"/>
    </location>
</feature>
<dbReference type="GO" id="GO:0003917">
    <property type="term" value="F:DNA topoisomerase type I (single strand cut, ATP-independent) activity"/>
    <property type="evidence" value="ECO:0007669"/>
    <property type="project" value="UniProtKB-UniRule"/>
</dbReference>
<comment type="function">
    <text evidence="7">Releases the supercoiling and torsional tension of DNA introduced during the DNA replication and transcription by transiently cleaving and rejoining one strand of the DNA duplex. Introduces a single-strand break via transesterification at the specific target site 5'-[CT]CCTTp site in duplex DNA. The scissile phosphodiester is attacked by the catalytic tyrosine of the enzyme, resulting in the formation of a DNA-(3'-phosphotyrosyl)-enzyme intermediate and the expulsion of a 5'-OH DNA strand. The free DNA strand then undergoes passage around the unbroken strand thus removing DNA supercoils. Finally, in the religation step, the DNA 5'-OH attacks the covalent intermediate to expel the active-site tyrosine and restore the DNA phosphodiester backbone.</text>
</comment>
<dbReference type="FunFam" id="1.10.132.10:FF:000001">
    <property type="entry name" value="DNA topoisomerase I"/>
    <property type="match status" value="1"/>
</dbReference>
<evidence type="ECO:0000256" key="4">
    <source>
        <dbReference type="ARBA" id="ARBA00023125"/>
    </source>
</evidence>
<dbReference type="Gene3D" id="1.10.10.41">
    <property type="entry name" value="Yeast DNA topoisomerase - domain 1"/>
    <property type="match status" value="1"/>
</dbReference>
<feature type="region of interest" description="Disordered" evidence="9">
    <location>
        <begin position="1"/>
        <end position="409"/>
    </location>
</feature>
<feature type="active site" description="O-(3'-phospho-DNA)-tyrosine intermediate" evidence="6">
    <location>
        <position position="929"/>
    </location>
</feature>
<dbReference type="GO" id="GO:0003677">
    <property type="term" value="F:DNA binding"/>
    <property type="evidence" value="ECO:0007669"/>
    <property type="project" value="UniProtKB-UniRule"/>
</dbReference>
<feature type="compositionally biased region" description="Basic and acidic residues" evidence="9">
    <location>
        <begin position="132"/>
        <end position="170"/>
    </location>
</feature>
<evidence type="ECO:0000313" key="11">
    <source>
        <dbReference type="EMBL" id="KAH3774051.1"/>
    </source>
</evidence>
<evidence type="ECO:0000256" key="1">
    <source>
        <dbReference type="ARBA" id="ARBA00000213"/>
    </source>
</evidence>
<feature type="domain" description="DNA topoisomerase I eukaryotic-type" evidence="10">
    <location>
        <begin position="566"/>
        <end position="943"/>
    </location>
</feature>
<dbReference type="InterPro" id="IPR048045">
    <property type="entry name" value="Topoisomer_I_DNA-bd"/>
</dbReference>
<dbReference type="EMBL" id="JAIWYP010000009">
    <property type="protein sequence ID" value="KAH3774051.1"/>
    <property type="molecule type" value="Genomic_DNA"/>
</dbReference>
<dbReference type="FunFam" id="2.170.11.10:FF:000002">
    <property type="entry name" value="DNA topoisomerase I"/>
    <property type="match status" value="1"/>
</dbReference>
<organism evidence="11 12">
    <name type="scientific">Dreissena polymorpha</name>
    <name type="common">Zebra mussel</name>
    <name type="synonym">Mytilus polymorpha</name>
    <dbReference type="NCBI Taxonomy" id="45954"/>
    <lineage>
        <taxon>Eukaryota</taxon>
        <taxon>Metazoa</taxon>
        <taxon>Spiralia</taxon>
        <taxon>Lophotrochozoa</taxon>
        <taxon>Mollusca</taxon>
        <taxon>Bivalvia</taxon>
        <taxon>Autobranchia</taxon>
        <taxon>Heteroconchia</taxon>
        <taxon>Euheterodonta</taxon>
        <taxon>Imparidentia</taxon>
        <taxon>Neoheterodontei</taxon>
        <taxon>Myida</taxon>
        <taxon>Dreissenoidea</taxon>
        <taxon>Dreissenidae</taxon>
        <taxon>Dreissena</taxon>
    </lineage>
</organism>
<dbReference type="AlphaFoldDB" id="A0A9D4IG13"/>
<evidence type="ECO:0000259" key="10">
    <source>
        <dbReference type="SMART" id="SM00435"/>
    </source>
</evidence>
<reference evidence="11" key="1">
    <citation type="journal article" date="2019" name="bioRxiv">
        <title>The Genome of the Zebra Mussel, Dreissena polymorpha: A Resource for Invasive Species Research.</title>
        <authorList>
            <person name="McCartney M.A."/>
            <person name="Auch B."/>
            <person name="Kono T."/>
            <person name="Mallez S."/>
            <person name="Zhang Y."/>
            <person name="Obille A."/>
            <person name="Becker A."/>
            <person name="Abrahante J.E."/>
            <person name="Garbe J."/>
            <person name="Badalamenti J.P."/>
            <person name="Herman A."/>
            <person name="Mangelson H."/>
            <person name="Liachko I."/>
            <person name="Sullivan S."/>
            <person name="Sone E.D."/>
            <person name="Koren S."/>
            <person name="Silverstein K.A.T."/>
            <person name="Beckman K.B."/>
            <person name="Gohl D.M."/>
        </authorList>
    </citation>
    <scope>NUCLEOTIDE SEQUENCE</scope>
    <source>
        <strain evidence="11">Duluth1</strain>
        <tissue evidence="11">Whole animal</tissue>
    </source>
</reference>
<dbReference type="GO" id="GO:0006265">
    <property type="term" value="P:DNA topological change"/>
    <property type="evidence" value="ECO:0007669"/>
    <property type="project" value="UniProtKB-UniRule"/>
</dbReference>
<dbReference type="SUPFAM" id="SSF56349">
    <property type="entry name" value="DNA breaking-rejoining enzymes"/>
    <property type="match status" value="1"/>
</dbReference>
<feature type="compositionally biased region" description="Low complexity" evidence="9">
    <location>
        <begin position="384"/>
        <end position="394"/>
    </location>
</feature>
<feature type="compositionally biased region" description="Basic residues" evidence="9">
    <location>
        <begin position="92"/>
        <end position="104"/>
    </location>
</feature>
<dbReference type="PROSITE" id="PS52038">
    <property type="entry name" value="TOPO_IB_2"/>
    <property type="match status" value="1"/>
</dbReference>
<comment type="catalytic activity">
    <reaction evidence="1 6 7">
        <text>ATP-independent breakage of single-stranded DNA, followed by passage and rejoining.</text>
        <dbReference type="EC" id="5.6.2.1"/>
    </reaction>
</comment>
<keyword evidence="8" id="KW-0175">Coiled coil</keyword>
<dbReference type="CDD" id="cd03488">
    <property type="entry name" value="Topoisomer_IB_N_htopoI_like"/>
    <property type="match status" value="1"/>
</dbReference>